<dbReference type="Proteomes" id="UP001219518">
    <property type="component" value="Unassembled WGS sequence"/>
</dbReference>
<keyword evidence="2" id="KW-1185">Reference proteome</keyword>
<protein>
    <submittedName>
        <fullName evidence="1">Uncharacterized protein</fullName>
    </submittedName>
</protein>
<proteinExistence type="predicted"/>
<organism evidence="1 2">
    <name type="scientific">Frankliniella fusca</name>
    <dbReference type="NCBI Taxonomy" id="407009"/>
    <lineage>
        <taxon>Eukaryota</taxon>
        <taxon>Metazoa</taxon>
        <taxon>Ecdysozoa</taxon>
        <taxon>Arthropoda</taxon>
        <taxon>Hexapoda</taxon>
        <taxon>Insecta</taxon>
        <taxon>Pterygota</taxon>
        <taxon>Neoptera</taxon>
        <taxon>Paraneoptera</taxon>
        <taxon>Thysanoptera</taxon>
        <taxon>Terebrantia</taxon>
        <taxon>Thripoidea</taxon>
        <taxon>Thripidae</taxon>
        <taxon>Frankliniella</taxon>
    </lineage>
</organism>
<accession>A0AAE1HND4</accession>
<reference evidence="1" key="2">
    <citation type="journal article" date="2023" name="BMC Genomics">
        <title>Pest status, molecular evolution, and epigenetic factors derived from the genome assembly of Frankliniella fusca, a thysanopteran phytovirus vector.</title>
        <authorList>
            <person name="Catto M.A."/>
            <person name="Labadie P.E."/>
            <person name="Jacobson A.L."/>
            <person name="Kennedy G.G."/>
            <person name="Srinivasan R."/>
            <person name="Hunt B.G."/>
        </authorList>
    </citation>
    <scope>NUCLEOTIDE SEQUENCE</scope>
    <source>
        <strain evidence="1">PL_HMW_Pooled</strain>
    </source>
</reference>
<gene>
    <name evidence="1" type="ORF">KUF71_012557</name>
</gene>
<evidence type="ECO:0000313" key="2">
    <source>
        <dbReference type="Proteomes" id="UP001219518"/>
    </source>
</evidence>
<dbReference type="AlphaFoldDB" id="A0AAE1HND4"/>
<name>A0AAE1HND4_9NEOP</name>
<comment type="caution">
    <text evidence="1">The sequence shown here is derived from an EMBL/GenBank/DDBJ whole genome shotgun (WGS) entry which is preliminary data.</text>
</comment>
<sequence length="390" mass="44526">MFQFYMKLEFELFLPVSTVQYIVNELSILQTQTEQLMKARLIKRLQADGIAPEKIESIANFVYANNPIVTAQSKLKSDYLRKGIYKKNFEYVEPQKKPLPLKKNKATKAGRPRFLYHVPIQETVKKILKDKSLNLGLSSPKFCEEEGLLKDFVDDAFELVVPIGPAKKKHKILVVYLMIGNLPIHLRTHVNSVQLVALWLDKEFDHNAVYGIIVEELKLLETDGVFIEGRGVVKASLVCIVGDNLGSHGAGGFVENFSKSLYFCRFCHVKREDFFAPNGECTEHSLRTATSYNNSLARLATSRKKAYQGWVAYDLKLFLEYFVKKEWFTFDSLNEALSEFPFSLEDARDKPIPLLASYGRIKGGAWQICVLMRLLPLIIESKNTRGERLA</sequence>
<evidence type="ECO:0000313" key="1">
    <source>
        <dbReference type="EMBL" id="KAK3924535.1"/>
    </source>
</evidence>
<dbReference type="EMBL" id="JAHWGI010001190">
    <property type="protein sequence ID" value="KAK3924535.1"/>
    <property type="molecule type" value="Genomic_DNA"/>
</dbReference>
<reference evidence="1" key="1">
    <citation type="submission" date="2021-07" db="EMBL/GenBank/DDBJ databases">
        <authorList>
            <person name="Catto M.A."/>
            <person name="Jacobson A."/>
            <person name="Kennedy G."/>
            <person name="Labadie P."/>
            <person name="Hunt B.G."/>
            <person name="Srinivasan R."/>
        </authorList>
    </citation>
    <scope>NUCLEOTIDE SEQUENCE</scope>
    <source>
        <strain evidence="1">PL_HMW_Pooled</strain>
        <tissue evidence="1">Head</tissue>
    </source>
</reference>